<dbReference type="InterPro" id="IPR007712">
    <property type="entry name" value="RelE/ParE_toxin"/>
</dbReference>
<keyword evidence="1" id="KW-1277">Toxin-antitoxin system</keyword>
<keyword evidence="3" id="KW-1185">Reference proteome</keyword>
<accession>A0ABV6ARE9</accession>
<evidence type="ECO:0000313" key="3">
    <source>
        <dbReference type="Proteomes" id="UP001589692"/>
    </source>
</evidence>
<evidence type="ECO:0000256" key="1">
    <source>
        <dbReference type="ARBA" id="ARBA00022649"/>
    </source>
</evidence>
<comment type="caution">
    <text evidence="2">The sequence shown here is derived from an EMBL/GenBank/DDBJ whole genome shotgun (WGS) entry which is preliminary data.</text>
</comment>
<evidence type="ECO:0000313" key="2">
    <source>
        <dbReference type="EMBL" id="MFB9953192.1"/>
    </source>
</evidence>
<dbReference type="Proteomes" id="UP001589692">
    <property type="component" value="Unassembled WGS sequence"/>
</dbReference>
<dbReference type="EMBL" id="JBHMAA010000052">
    <property type="protein sequence ID" value="MFB9953192.1"/>
    <property type="molecule type" value="Genomic_DNA"/>
</dbReference>
<sequence>MKALIFTPKAIADIDRIYDYTEDNWGADQAEEYTFGIRDFCKGLAAGEKTGRKIDEIRHGYWALSYNSHFIIYRQMSMRITIRPYPASADEHRSAPLIHFAGFFLRAPRNSLKVPQFPIRRL</sequence>
<reference evidence="2 3" key="1">
    <citation type="submission" date="2024-09" db="EMBL/GenBank/DDBJ databases">
        <authorList>
            <person name="Sun Q."/>
            <person name="Mori K."/>
        </authorList>
    </citation>
    <scope>NUCLEOTIDE SEQUENCE [LARGE SCALE GENOMIC DNA]</scope>
    <source>
        <strain evidence="2 3">TBRC 4938</strain>
    </source>
</reference>
<name>A0ABV6ARE9_9HYPH</name>
<proteinExistence type="predicted"/>
<dbReference type="RefSeq" id="WP_377265994.1">
    <property type="nucleotide sequence ID" value="NZ_JBHMAA010000052.1"/>
</dbReference>
<dbReference type="Pfam" id="PF05016">
    <property type="entry name" value="ParE_toxin"/>
    <property type="match status" value="1"/>
</dbReference>
<gene>
    <name evidence="2" type="ORF">ACFFP0_30515</name>
</gene>
<organism evidence="2 3">
    <name type="scientific">Rhizobium puerariae</name>
    <dbReference type="NCBI Taxonomy" id="1585791"/>
    <lineage>
        <taxon>Bacteria</taxon>
        <taxon>Pseudomonadati</taxon>
        <taxon>Pseudomonadota</taxon>
        <taxon>Alphaproteobacteria</taxon>
        <taxon>Hyphomicrobiales</taxon>
        <taxon>Rhizobiaceae</taxon>
        <taxon>Rhizobium/Agrobacterium group</taxon>
        <taxon>Rhizobium</taxon>
    </lineage>
</organism>
<dbReference type="InterPro" id="IPR035093">
    <property type="entry name" value="RelE/ParE_toxin_dom_sf"/>
</dbReference>
<dbReference type="Gene3D" id="3.30.2310.20">
    <property type="entry name" value="RelE-like"/>
    <property type="match status" value="1"/>
</dbReference>
<protein>
    <submittedName>
        <fullName evidence="2">Type II toxin-antitoxin system RelE/ParE family toxin</fullName>
    </submittedName>
</protein>